<dbReference type="Proteomes" id="UP000245626">
    <property type="component" value="Unassembled WGS sequence"/>
</dbReference>
<dbReference type="EMBL" id="KZ820320">
    <property type="protein sequence ID" value="PWN47865.1"/>
    <property type="molecule type" value="Genomic_DNA"/>
</dbReference>
<evidence type="ECO:0000313" key="2">
    <source>
        <dbReference type="Proteomes" id="UP000245626"/>
    </source>
</evidence>
<proteinExistence type="predicted"/>
<accession>A0ACD0NQ39</accession>
<evidence type="ECO:0000313" key="1">
    <source>
        <dbReference type="EMBL" id="PWN47865.1"/>
    </source>
</evidence>
<gene>
    <name evidence="1" type="ORF">IE53DRAFT_225969</name>
</gene>
<protein>
    <submittedName>
        <fullName evidence="1">Uncharacterized protein</fullName>
    </submittedName>
</protein>
<keyword evidence="2" id="KW-1185">Reference proteome</keyword>
<organism evidence="1 2">
    <name type="scientific">Violaceomyces palustris</name>
    <dbReference type="NCBI Taxonomy" id="1673888"/>
    <lineage>
        <taxon>Eukaryota</taxon>
        <taxon>Fungi</taxon>
        <taxon>Dikarya</taxon>
        <taxon>Basidiomycota</taxon>
        <taxon>Ustilaginomycotina</taxon>
        <taxon>Ustilaginomycetes</taxon>
        <taxon>Violaceomycetales</taxon>
        <taxon>Violaceomycetaceae</taxon>
        <taxon>Violaceomyces</taxon>
    </lineage>
</organism>
<reference evidence="1 2" key="1">
    <citation type="journal article" date="2018" name="Mol. Biol. Evol.">
        <title>Broad Genomic Sampling Reveals a Smut Pathogenic Ancestry of the Fungal Clade Ustilaginomycotina.</title>
        <authorList>
            <person name="Kijpornyongpan T."/>
            <person name="Mondo S.J."/>
            <person name="Barry K."/>
            <person name="Sandor L."/>
            <person name="Lee J."/>
            <person name="Lipzen A."/>
            <person name="Pangilinan J."/>
            <person name="LaButti K."/>
            <person name="Hainaut M."/>
            <person name="Henrissat B."/>
            <person name="Grigoriev I.V."/>
            <person name="Spatafora J.W."/>
            <person name="Aime M.C."/>
        </authorList>
    </citation>
    <scope>NUCLEOTIDE SEQUENCE [LARGE SCALE GENOMIC DNA]</scope>
    <source>
        <strain evidence="1 2">SA 807</strain>
    </source>
</reference>
<sequence>MSKHARAFLKLYCLFLPSYSLSFVVFFSTFFFFFSFLYCFTSLSLSRSSTHLDPFGVFIVSLPSSSPYCHRLSTVIVFRLYFVIPVPCARYSVNTIFINLILAAILFFSSHRRKGSKMKPKRNQTYACINTRKGRTSRYPPPPQPLLFPSSFALNQSSSSCDPVCLTLSFKPCITCLTIRTILKEPAIEDALIPSQLFRSLRKC</sequence>
<name>A0ACD0NQ39_9BASI</name>